<dbReference type="PANTHER" id="PTHR35848">
    <property type="entry name" value="OXALATE-BINDING PROTEIN"/>
    <property type="match status" value="1"/>
</dbReference>
<dbReference type="SUPFAM" id="SSF51182">
    <property type="entry name" value="RmlC-like cupins"/>
    <property type="match status" value="1"/>
</dbReference>
<name>A0A6L6QDC8_9BURK</name>
<evidence type="ECO:0000313" key="3">
    <source>
        <dbReference type="EMBL" id="MTW09726.1"/>
    </source>
</evidence>
<dbReference type="OrthoDB" id="116921at2"/>
<evidence type="ECO:0000259" key="2">
    <source>
        <dbReference type="Pfam" id="PF07883"/>
    </source>
</evidence>
<evidence type="ECO:0000256" key="1">
    <source>
        <dbReference type="ARBA" id="ARBA00022723"/>
    </source>
</evidence>
<comment type="caution">
    <text evidence="3">The sequence shown here is derived from an EMBL/GenBank/DDBJ whole genome shotgun (WGS) entry which is preliminary data.</text>
</comment>
<gene>
    <name evidence="3" type="ORF">GM658_03850</name>
</gene>
<accession>A0A6L6QDC8</accession>
<dbReference type="AlphaFoldDB" id="A0A6L6QDC8"/>
<dbReference type="RefSeq" id="WP_155452679.1">
    <property type="nucleotide sequence ID" value="NZ_WNKX01000002.1"/>
</dbReference>
<evidence type="ECO:0000313" key="4">
    <source>
        <dbReference type="Proteomes" id="UP000472320"/>
    </source>
</evidence>
<dbReference type="InterPro" id="IPR014710">
    <property type="entry name" value="RmlC-like_jellyroll"/>
</dbReference>
<dbReference type="Proteomes" id="UP000472320">
    <property type="component" value="Unassembled WGS sequence"/>
</dbReference>
<dbReference type="EMBL" id="WNKX01000002">
    <property type="protein sequence ID" value="MTW09726.1"/>
    <property type="molecule type" value="Genomic_DNA"/>
</dbReference>
<reference evidence="3 4" key="1">
    <citation type="submission" date="2019-11" db="EMBL/GenBank/DDBJ databases">
        <title>Type strains purchased from KCTC, JCM and DSMZ.</title>
        <authorList>
            <person name="Lu H."/>
        </authorList>
    </citation>
    <scope>NUCLEOTIDE SEQUENCE [LARGE SCALE GENOMIC DNA]</scope>
    <source>
        <strain evidence="3 4">JCM 31587</strain>
    </source>
</reference>
<sequence>MSYPHIVRQAAAQEAEGTFSHPWNPNSEISGSQLSRMASLKRTGVNIGRLKPGKESFAYHLHHNEEEWVYILSGRGVAHIDGEDYALEAGDFVGFPTPSKAHQMINRGTEDLVYLMGGENLECEVADFPALDRRMVRTGDKIKVYKLSEGKDFGPI</sequence>
<protein>
    <submittedName>
        <fullName evidence="3">Cupin domain-containing protein</fullName>
    </submittedName>
</protein>
<dbReference type="InterPro" id="IPR013096">
    <property type="entry name" value="Cupin_2"/>
</dbReference>
<dbReference type="CDD" id="cd02224">
    <property type="entry name" value="cupin_SPO2919-like"/>
    <property type="match status" value="1"/>
</dbReference>
<dbReference type="Gene3D" id="2.60.120.10">
    <property type="entry name" value="Jelly Rolls"/>
    <property type="match status" value="1"/>
</dbReference>
<dbReference type="InterPro" id="IPR011051">
    <property type="entry name" value="RmlC_Cupin_sf"/>
</dbReference>
<dbReference type="PANTHER" id="PTHR35848:SF6">
    <property type="entry name" value="CUPIN TYPE-2 DOMAIN-CONTAINING PROTEIN"/>
    <property type="match status" value="1"/>
</dbReference>
<feature type="domain" description="Cupin type-2" evidence="2">
    <location>
        <begin position="49"/>
        <end position="116"/>
    </location>
</feature>
<dbReference type="Pfam" id="PF07883">
    <property type="entry name" value="Cupin_2"/>
    <property type="match status" value="1"/>
</dbReference>
<keyword evidence="1" id="KW-0479">Metal-binding</keyword>
<proteinExistence type="predicted"/>
<dbReference type="GO" id="GO:0046872">
    <property type="term" value="F:metal ion binding"/>
    <property type="evidence" value="ECO:0007669"/>
    <property type="project" value="UniProtKB-KW"/>
</dbReference>
<organism evidence="3 4">
    <name type="scientific">Massilia eburnea</name>
    <dbReference type="NCBI Taxonomy" id="1776165"/>
    <lineage>
        <taxon>Bacteria</taxon>
        <taxon>Pseudomonadati</taxon>
        <taxon>Pseudomonadota</taxon>
        <taxon>Betaproteobacteria</taxon>
        <taxon>Burkholderiales</taxon>
        <taxon>Oxalobacteraceae</taxon>
        <taxon>Telluria group</taxon>
        <taxon>Massilia</taxon>
    </lineage>
</organism>
<keyword evidence="4" id="KW-1185">Reference proteome</keyword>
<dbReference type="InterPro" id="IPR051610">
    <property type="entry name" value="GPI/OXD"/>
</dbReference>